<gene>
    <name evidence="4" type="ORF">LL965_08430</name>
</gene>
<dbReference type="SMART" id="SM00903">
    <property type="entry name" value="Flavin_Reduct"/>
    <property type="match status" value="1"/>
</dbReference>
<feature type="domain" description="Flavin reductase like" evidence="3">
    <location>
        <begin position="27"/>
        <end position="169"/>
    </location>
</feature>
<evidence type="ECO:0000259" key="3">
    <source>
        <dbReference type="SMART" id="SM00903"/>
    </source>
</evidence>
<keyword evidence="5" id="KW-1185">Reference proteome</keyword>
<proteinExistence type="inferred from homology"/>
<comment type="similarity">
    <text evidence="1">Belongs to the non-flavoprotein flavin reductase family.</text>
</comment>
<sequence>MNQHGVAAPGAAGASDAFDFLAFRRALGNFATGVAVMTAAHGVQRVGVTANSFNSLSLSPPLVLWSIRKDSASYPVFASAEHFAVNILAADQIELSNRFARSSDDRFDGVALELADCGTPMLLHCAARFRCAMHQVIDGGDHWLLIGRVVAFEDFGRAPLVYHQGAYSSLLAHPRDTHAQQDGAPAAGDGRLQESLFYLMTQAVRQYGGTRLITSRVSWHRGFIPTKRVCCWRCWIARWIPEHYWR</sequence>
<protein>
    <submittedName>
        <fullName evidence="4">Flavin reductase family protein</fullName>
    </submittedName>
</protein>
<evidence type="ECO:0000256" key="2">
    <source>
        <dbReference type="ARBA" id="ARBA00023002"/>
    </source>
</evidence>
<dbReference type="InterPro" id="IPR002563">
    <property type="entry name" value="Flavin_Rdtase-like_dom"/>
</dbReference>
<dbReference type="RefSeq" id="WP_200859711.1">
    <property type="nucleotide sequence ID" value="NZ_CAWLZN010000001.1"/>
</dbReference>
<dbReference type="Gene3D" id="2.30.110.10">
    <property type="entry name" value="Electron Transport, Fmn-binding Protein, Chain A"/>
    <property type="match status" value="1"/>
</dbReference>
<evidence type="ECO:0000256" key="1">
    <source>
        <dbReference type="ARBA" id="ARBA00008898"/>
    </source>
</evidence>
<dbReference type="InterPro" id="IPR012349">
    <property type="entry name" value="Split_barrel_FMN-bd"/>
</dbReference>
<dbReference type="EMBL" id="JAJGQJ010000014">
    <property type="protein sequence ID" value="MCC4620111.1"/>
    <property type="molecule type" value="Genomic_DNA"/>
</dbReference>
<dbReference type="Proteomes" id="UP001199206">
    <property type="component" value="Unassembled WGS sequence"/>
</dbReference>
<reference evidence="4 5" key="1">
    <citation type="submission" date="2021-10" db="EMBL/GenBank/DDBJ databases">
        <title>Genome sequencing of Xanthomonas strains from NCPPB.</title>
        <authorList>
            <person name="Hussein R."/>
            <person name="Harrison J."/>
            <person name="Studholme D.J."/>
            <person name="Vicente J."/>
            <person name="Grant M."/>
        </authorList>
    </citation>
    <scope>NUCLEOTIDE SEQUENCE [LARGE SCALE GENOMIC DNA]</scope>
    <source>
        <strain evidence="4 5">NCPPB 101</strain>
    </source>
</reference>
<evidence type="ECO:0000313" key="4">
    <source>
        <dbReference type="EMBL" id="MCC4620111.1"/>
    </source>
</evidence>
<accession>A0ABS8HD93</accession>
<organism evidence="4 5">
    <name type="scientific">Xanthomonas cassavae CFBP 4642</name>
    <dbReference type="NCBI Taxonomy" id="1219375"/>
    <lineage>
        <taxon>Bacteria</taxon>
        <taxon>Pseudomonadati</taxon>
        <taxon>Pseudomonadota</taxon>
        <taxon>Gammaproteobacteria</taxon>
        <taxon>Lysobacterales</taxon>
        <taxon>Lysobacteraceae</taxon>
        <taxon>Xanthomonas</taxon>
    </lineage>
</organism>
<dbReference type="InterPro" id="IPR050268">
    <property type="entry name" value="NADH-dep_flavin_reductase"/>
</dbReference>
<evidence type="ECO:0000313" key="5">
    <source>
        <dbReference type="Proteomes" id="UP001199206"/>
    </source>
</evidence>
<dbReference type="PANTHER" id="PTHR30466">
    <property type="entry name" value="FLAVIN REDUCTASE"/>
    <property type="match status" value="1"/>
</dbReference>
<dbReference type="SUPFAM" id="SSF50475">
    <property type="entry name" value="FMN-binding split barrel"/>
    <property type="match status" value="1"/>
</dbReference>
<comment type="caution">
    <text evidence="4">The sequence shown here is derived from an EMBL/GenBank/DDBJ whole genome shotgun (WGS) entry which is preliminary data.</text>
</comment>
<keyword evidence="2" id="KW-0560">Oxidoreductase</keyword>
<dbReference type="PANTHER" id="PTHR30466:SF11">
    <property type="entry name" value="FLAVIN-DEPENDENT MONOOXYGENASE, REDUCTASE SUBUNIT HSAB"/>
    <property type="match status" value="1"/>
</dbReference>
<dbReference type="Pfam" id="PF01613">
    <property type="entry name" value="Flavin_Reduct"/>
    <property type="match status" value="1"/>
</dbReference>
<name>A0ABS8HD93_9XANT</name>